<dbReference type="SUPFAM" id="SSF52540">
    <property type="entry name" value="P-loop containing nucleoside triphosphate hydrolases"/>
    <property type="match status" value="1"/>
</dbReference>
<keyword evidence="3" id="KW-1185">Reference proteome</keyword>
<accession>A0A077LYA5</accession>
<sequence>MVRREPPTARQDDLLSGPLEGARARGFVGRLDERASFDDLLARPDGARVLFVHGPGGIGKTTLLDALARRARAVGRSLQYLDARDVTPSETGVRAALAEGAGGSDAEVLLLDGYELLAPVDRWLWEDLLPSRPTGSVTVVAGRAPPSPARRLDPGWSRLVRVHELSALDATESDALLAGLGIEAALRPHLARIGRGHPLVLAMLAEAAREGRTAEALTDDPDIVSTLCAMLVDDVPDAAHRTGLATCAHATRTTQDLLHRVLGERAPEVWTWLGSRPYVRRGAIGLFLHDVVRELFESEFAHRSPDAYVALHRAVRGYFLQRLADPTEPHPDRAAAEILLLHRRGPLSEEAARLREGGLPVVSRAAPEDLDGIVRLIESWEGPTSARLARRWATEQPEGVYRVRSDAGVEAFSMQCYLPTGGALDEDDPVAAAVLRAVEQEGPLRPGERVNVNRYAGASEVYQRDPLVLFVNGVSCLLEWSHHNAAWTFIVAIDDPHYGPYFEYLGMRRMVEVDVAGLDVVAYGWDRRRFPPEMLFELMARRELSGESGPPPAEWVRPAPLSRNDFALAVRAALGTLGSPDRLSASPLLASALVEPGAPQPGARLRDVVLAAIETIGTEPRGDEHRRLLERTYLKGAPSQEAAAQVLDLPFSTYRRHLAQAQDRLVEVLWSVEIGDLRLPPPGAEGRD</sequence>
<comment type="caution">
    <text evidence="2">The sequence shown here is derived from an EMBL/GenBank/DDBJ whole genome shotgun (WGS) entry which is preliminary data.</text>
</comment>
<dbReference type="Gene3D" id="3.40.50.300">
    <property type="entry name" value="P-loop containing nucleotide triphosphate hydrolases"/>
    <property type="match status" value="1"/>
</dbReference>
<name>A0A077LYA5_9MICO</name>
<dbReference type="InterPro" id="IPR003593">
    <property type="entry name" value="AAA+_ATPase"/>
</dbReference>
<dbReference type="RefSeq" id="WP_048553790.1">
    <property type="nucleotide sequence ID" value="NZ_HF570958.1"/>
</dbReference>
<evidence type="ECO:0000313" key="3">
    <source>
        <dbReference type="Proteomes" id="UP000035721"/>
    </source>
</evidence>
<feature type="domain" description="AAA+ ATPase" evidence="1">
    <location>
        <begin position="46"/>
        <end position="237"/>
    </location>
</feature>
<dbReference type="InterPro" id="IPR027417">
    <property type="entry name" value="P-loop_NTPase"/>
</dbReference>
<reference evidence="2 3" key="1">
    <citation type="journal article" date="2013" name="ISME J.">
        <title>A metabolic model for members of the genus Tetrasphaera involved in enhanced biological phosphorus removal.</title>
        <authorList>
            <person name="Kristiansen R."/>
            <person name="Nguyen H.T.T."/>
            <person name="Saunders A.M."/>
            <person name="Nielsen J.L."/>
            <person name="Wimmer R."/>
            <person name="Le V.Q."/>
            <person name="McIlroy S.J."/>
            <person name="Petrovski S."/>
            <person name="Seviour R.J."/>
            <person name="Calteau A."/>
            <person name="Nielsen K.L."/>
            <person name="Nielsen P.H."/>
        </authorList>
    </citation>
    <scope>NUCLEOTIDE SEQUENCE [LARGE SCALE GENOMIC DNA]</scope>
    <source>
        <strain evidence="2 3">T1-X7</strain>
    </source>
</reference>
<dbReference type="STRING" id="1194083.BN12_1540005"/>
<dbReference type="OrthoDB" id="5167319at2"/>
<organism evidence="2 3">
    <name type="scientific">Nostocoides japonicum T1-X7</name>
    <dbReference type="NCBI Taxonomy" id="1194083"/>
    <lineage>
        <taxon>Bacteria</taxon>
        <taxon>Bacillati</taxon>
        <taxon>Actinomycetota</taxon>
        <taxon>Actinomycetes</taxon>
        <taxon>Micrococcales</taxon>
        <taxon>Intrasporangiaceae</taxon>
        <taxon>Nostocoides</taxon>
    </lineage>
</organism>
<dbReference type="EMBL" id="CAJB01000062">
    <property type="protein sequence ID" value="CCH76930.1"/>
    <property type="molecule type" value="Genomic_DNA"/>
</dbReference>
<proteinExistence type="predicted"/>
<dbReference type="AlphaFoldDB" id="A0A077LYA5"/>
<dbReference type="SMART" id="SM00382">
    <property type="entry name" value="AAA"/>
    <property type="match status" value="1"/>
</dbReference>
<evidence type="ECO:0000259" key="1">
    <source>
        <dbReference type="SMART" id="SM00382"/>
    </source>
</evidence>
<evidence type="ECO:0000313" key="2">
    <source>
        <dbReference type="EMBL" id="CCH76930.1"/>
    </source>
</evidence>
<gene>
    <name evidence="2" type="ORF">BN12_1540005</name>
</gene>
<protein>
    <submittedName>
        <fullName evidence="2">Putative AAA ATPase</fullName>
    </submittedName>
</protein>
<dbReference type="Proteomes" id="UP000035721">
    <property type="component" value="Unassembled WGS sequence"/>
</dbReference>